<name>A0A1M7UKF2_9ACTN</name>
<evidence type="ECO:0000313" key="2">
    <source>
        <dbReference type="Proteomes" id="UP000184428"/>
    </source>
</evidence>
<dbReference type="OrthoDB" id="5197987at2"/>
<organism evidence="1 2">
    <name type="scientific">Geodermatophilus obscurus</name>
    <dbReference type="NCBI Taxonomy" id="1861"/>
    <lineage>
        <taxon>Bacteria</taxon>
        <taxon>Bacillati</taxon>
        <taxon>Actinomycetota</taxon>
        <taxon>Actinomycetes</taxon>
        <taxon>Geodermatophilales</taxon>
        <taxon>Geodermatophilaceae</taxon>
        <taxon>Geodermatophilus</taxon>
    </lineage>
</organism>
<protein>
    <submittedName>
        <fullName evidence="1">Uncharacterized protein</fullName>
    </submittedName>
</protein>
<dbReference type="RefSeq" id="WP_072919877.1">
    <property type="nucleotide sequence ID" value="NZ_FRDM01000020.1"/>
</dbReference>
<reference evidence="1 2" key="1">
    <citation type="submission" date="2016-12" db="EMBL/GenBank/DDBJ databases">
        <authorList>
            <person name="Song W.-J."/>
            <person name="Kurnit D.M."/>
        </authorList>
    </citation>
    <scope>NUCLEOTIDE SEQUENCE [LARGE SCALE GENOMIC DNA]</scope>
    <source>
        <strain evidence="1 2">DSM 43162</strain>
    </source>
</reference>
<dbReference type="AlphaFoldDB" id="A0A1M7UKF2"/>
<dbReference type="EMBL" id="FRDM01000020">
    <property type="protein sequence ID" value="SHN83357.1"/>
    <property type="molecule type" value="Genomic_DNA"/>
</dbReference>
<evidence type="ECO:0000313" key="1">
    <source>
        <dbReference type="EMBL" id="SHN83357.1"/>
    </source>
</evidence>
<sequence>MFRSPRSPRLSLPRAGRRTRLTLERELAGYSSAAELNDLELIVEAGQAADRGEVATLLRQQAHRRLFRTR</sequence>
<dbReference type="Proteomes" id="UP000184428">
    <property type="component" value="Unassembled WGS sequence"/>
</dbReference>
<gene>
    <name evidence="1" type="ORF">SAMN05660350_03423</name>
</gene>
<accession>A0A1M7UKF2</accession>
<proteinExistence type="predicted"/>